<reference evidence="2 3" key="1">
    <citation type="journal article" date="2012" name="Science">
        <title>The Paleozoic origin of enzymatic lignin decomposition reconstructed from 31 fungal genomes.</title>
        <authorList>
            <person name="Floudas D."/>
            <person name="Binder M."/>
            <person name="Riley R."/>
            <person name="Barry K."/>
            <person name="Blanchette R.A."/>
            <person name="Henrissat B."/>
            <person name="Martinez A.T."/>
            <person name="Otillar R."/>
            <person name="Spatafora J.W."/>
            <person name="Yadav J.S."/>
            <person name="Aerts A."/>
            <person name="Benoit I."/>
            <person name="Boyd A."/>
            <person name="Carlson A."/>
            <person name="Copeland A."/>
            <person name="Coutinho P.M."/>
            <person name="de Vries R.P."/>
            <person name="Ferreira P."/>
            <person name="Findley K."/>
            <person name="Foster B."/>
            <person name="Gaskell J."/>
            <person name="Glotzer D."/>
            <person name="Gorecki P."/>
            <person name="Heitman J."/>
            <person name="Hesse C."/>
            <person name="Hori C."/>
            <person name="Igarashi K."/>
            <person name="Jurgens J.A."/>
            <person name="Kallen N."/>
            <person name="Kersten P."/>
            <person name="Kohler A."/>
            <person name="Kuees U."/>
            <person name="Kumar T.K.A."/>
            <person name="Kuo A."/>
            <person name="LaButti K."/>
            <person name="Larrondo L.F."/>
            <person name="Lindquist E."/>
            <person name="Ling A."/>
            <person name="Lombard V."/>
            <person name="Lucas S."/>
            <person name="Lundell T."/>
            <person name="Martin R."/>
            <person name="McLaughlin D.J."/>
            <person name="Morgenstern I."/>
            <person name="Morin E."/>
            <person name="Murat C."/>
            <person name="Nagy L.G."/>
            <person name="Nolan M."/>
            <person name="Ohm R.A."/>
            <person name="Patyshakuliyeva A."/>
            <person name="Rokas A."/>
            <person name="Ruiz-Duenas F.J."/>
            <person name="Sabat G."/>
            <person name="Salamov A."/>
            <person name="Samejima M."/>
            <person name="Schmutz J."/>
            <person name="Slot J.C."/>
            <person name="St John F."/>
            <person name="Stenlid J."/>
            <person name="Sun H."/>
            <person name="Sun S."/>
            <person name="Syed K."/>
            <person name="Tsang A."/>
            <person name="Wiebenga A."/>
            <person name="Young D."/>
            <person name="Pisabarro A."/>
            <person name="Eastwood D.C."/>
            <person name="Martin F."/>
            <person name="Cullen D."/>
            <person name="Grigoriev I.V."/>
            <person name="Hibbett D.S."/>
        </authorList>
    </citation>
    <scope>NUCLEOTIDE SEQUENCE [LARGE SCALE GENOMIC DNA]</scope>
    <source>
        <strain evidence="2 3">DJM-731 SS1</strain>
    </source>
</reference>
<dbReference type="EMBL" id="JH795874">
    <property type="protein sequence ID" value="EJT98020.1"/>
    <property type="molecule type" value="Genomic_DNA"/>
</dbReference>
<accession>M5FNX0</accession>
<evidence type="ECO:0000313" key="3">
    <source>
        <dbReference type="Proteomes" id="UP000030653"/>
    </source>
</evidence>
<dbReference type="RefSeq" id="XP_040624918.1">
    <property type="nucleotide sequence ID" value="XM_040773740.1"/>
</dbReference>
<keyword evidence="3" id="KW-1185">Reference proteome</keyword>
<dbReference type="Proteomes" id="UP000030653">
    <property type="component" value="Unassembled WGS sequence"/>
</dbReference>
<dbReference type="GeneID" id="63688802"/>
<feature type="non-terminal residue" evidence="2">
    <location>
        <position position="107"/>
    </location>
</feature>
<organism evidence="2 3">
    <name type="scientific">Dacryopinax primogenitus (strain DJM 731)</name>
    <name type="common">Brown rot fungus</name>
    <dbReference type="NCBI Taxonomy" id="1858805"/>
    <lineage>
        <taxon>Eukaryota</taxon>
        <taxon>Fungi</taxon>
        <taxon>Dikarya</taxon>
        <taxon>Basidiomycota</taxon>
        <taxon>Agaricomycotina</taxon>
        <taxon>Dacrymycetes</taxon>
        <taxon>Dacrymycetales</taxon>
        <taxon>Dacrymycetaceae</taxon>
        <taxon>Dacryopinax</taxon>
    </lineage>
</organism>
<feature type="region of interest" description="Disordered" evidence="1">
    <location>
        <begin position="70"/>
        <end position="107"/>
    </location>
</feature>
<dbReference type="HOGENOM" id="CLU_2216093_0_0_1"/>
<sequence>MKLATRMSGISMRINANDKTVDEILQRPPNTRSSSATGFRRNDQIPAIHFPGVGVFSQADIGFYHSGPSRYRQTQVQAQSDCRRPDGEKDDGFPRPSSYITGVPMVA</sequence>
<evidence type="ECO:0000256" key="1">
    <source>
        <dbReference type="SAM" id="MobiDB-lite"/>
    </source>
</evidence>
<gene>
    <name evidence="2" type="ORF">DACRYDRAFT_24569</name>
</gene>
<feature type="compositionally biased region" description="Basic and acidic residues" evidence="1">
    <location>
        <begin position="81"/>
        <end position="93"/>
    </location>
</feature>
<proteinExistence type="predicted"/>
<evidence type="ECO:0000313" key="2">
    <source>
        <dbReference type="EMBL" id="EJT98020.1"/>
    </source>
</evidence>
<feature type="compositionally biased region" description="Polar residues" evidence="1">
    <location>
        <begin position="71"/>
        <end position="80"/>
    </location>
</feature>
<name>M5FNX0_DACPD</name>
<dbReference type="AlphaFoldDB" id="M5FNX0"/>
<protein>
    <submittedName>
        <fullName evidence="2">Uncharacterized protein</fullName>
    </submittedName>
</protein>